<reference evidence="8" key="1">
    <citation type="submission" date="2021-02" db="EMBL/GenBank/DDBJ databases">
        <title>First Annotated Genome of the Yellow-green Alga Tribonema minus.</title>
        <authorList>
            <person name="Mahan K.M."/>
        </authorList>
    </citation>
    <scope>NUCLEOTIDE SEQUENCE</scope>
    <source>
        <strain evidence="8">UTEX B ZZ1240</strain>
    </source>
</reference>
<keyword evidence="2 6" id="KW-0067">ATP-binding</keyword>
<dbReference type="PRINTS" id="PR00193">
    <property type="entry name" value="MYOSINHEAVY"/>
</dbReference>
<dbReference type="PANTHER" id="PTHR13140:SF706">
    <property type="entry name" value="DILUTE CLASS UNCONVENTIONAL MYOSIN, ISOFORM C"/>
    <property type="match status" value="1"/>
</dbReference>
<evidence type="ECO:0000313" key="9">
    <source>
        <dbReference type="Proteomes" id="UP000664859"/>
    </source>
</evidence>
<dbReference type="InterPro" id="IPR001609">
    <property type="entry name" value="Myosin_head_motor_dom-like"/>
</dbReference>
<dbReference type="AlphaFoldDB" id="A0A835YVE9"/>
<feature type="binding site" evidence="6">
    <location>
        <begin position="162"/>
        <end position="169"/>
    </location>
    <ligand>
        <name>ATP</name>
        <dbReference type="ChEBI" id="CHEBI:30616"/>
    </ligand>
</feature>
<evidence type="ECO:0000256" key="2">
    <source>
        <dbReference type="ARBA" id="ARBA00022840"/>
    </source>
</evidence>
<dbReference type="GO" id="GO:0051015">
    <property type="term" value="F:actin filament binding"/>
    <property type="evidence" value="ECO:0007669"/>
    <property type="project" value="TreeGrafter"/>
</dbReference>
<evidence type="ECO:0000256" key="4">
    <source>
        <dbReference type="ARBA" id="ARBA00023175"/>
    </source>
</evidence>
<evidence type="ECO:0000256" key="6">
    <source>
        <dbReference type="PROSITE-ProRule" id="PRU00782"/>
    </source>
</evidence>
<dbReference type="FunFam" id="1.10.10.820:FF:000001">
    <property type="entry name" value="Myosin heavy chain"/>
    <property type="match status" value="1"/>
</dbReference>
<evidence type="ECO:0000256" key="3">
    <source>
        <dbReference type="ARBA" id="ARBA00023123"/>
    </source>
</evidence>
<dbReference type="Gene3D" id="3.40.850.10">
    <property type="entry name" value="Kinesin motor domain"/>
    <property type="match status" value="1"/>
</dbReference>
<keyword evidence="8" id="KW-0378">Hydrolase</keyword>
<evidence type="ECO:0000259" key="7">
    <source>
        <dbReference type="PROSITE" id="PS51456"/>
    </source>
</evidence>
<comment type="caution">
    <text evidence="6">Lacks conserved residue(s) required for the propagation of feature annotation.</text>
</comment>
<sequence length="676" mass="72736">MSLLETNQIVYSKHKEEGWLPATVESAQEVGGDRSAVLRLESGDRVHLKGLSSDDDKWCLADQQSLLGTDDMVKMDALTEGSVLHNLRVRYRDYTIYTAVGSILVAVNPYQPLPRLYDEARMRVYSAAATDATPPPHPYHLMELAYRGLVSDRASQSILISGESGAGKTETTKYLLQYLSVRAGDGGSGGSVGVAEAVVQQNPVMEAFANAKTSRNNNSSRFGKYIKVELGGEGGVCGGHVTTYLLEKMRVVQQLPGERNYHVFYQLCAGANAAAREELGLEGGAESFALLTGGGCTAIRGVDDAAGYRLLQKCLGSLGLGEEARESLVRVLAAVLHLGNINFDPLEIRGQDAGSSIAGGLADVTLQHAARLLGVPPEKLVTSLTVALIGNAADGASGAGGGGGGRNSNFSVSVPLNVEAARAARDAVAKAIYAAAFSWLVGKLTLPRCAVCSAYGDSSSDTQFIGILDIFGFEAFGTNSLEQLLINYANERLQQQFNFFVFKLEEQEFQAEGLSAVYVDECRVEWTDNSEILSLLEAKPMGLLSLLNEEATLKNGTSENLVKRYRQGFDGAPCFCNRMPVRGGATLDEAIFGVRHFAGEVYYTVTGFVEKNRDAVPVALADLVLDSSDRFVSQIVLYCTVLYCARPGELWGTTTDACRELLPHDILFEFVRFCAA</sequence>
<feature type="domain" description="Myosin motor" evidence="7">
    <location>
        <begin position="67"/>
        <end position="676"/>
    </location>
</feature>
<dbReference type="GO" id="GO:0016787">
    <property type="term" value="F:hydrolase activity"/>
    <property type="evidence" value="ECO:0007669"/>
    <property type="project" value="UniProtKB-KW"/>
</dbReference>
<dbReference type="PANTHER" id="PTHR13140">
    <property type="entry name" value="MYOSIN"/>
    <property type="match status" value="1"/>
</dbReference>
<dbReference type="GO" id="GO:0005737">
    <property type="term" value="C:cytoplasm"/>
    <property type="evidence" value="ECO:0007669"/>
    <property type="project" value="TreeGrafter"/>
</dbReference>
<keyword evidence="4 6" id="KW-0505">Motor protein</keyword>
<keyword evidence="9" id="KW-1185">Reference proteome</keyword>
<gene>
    <name evidence="8" type="ORF">JKP88DRAFT_164956</name>
</gene>
<dbReference type="GO" id="GO:0016020">
    <property type="term" value="C:membrane"/>
    <property type="evidence" value="ECO:0007669"/>
    <property type="project" value="TreeGrafter"/>
</dbReference>
<protein>
    <submittedName>
        <fullName evidence="8">P-loop containing nucleoside triphosphate hydrolase protein</fullName>
    </submittedName>
</protein>
<dbReference type="GO" id="GO:0005524">
    <property type="term" value="F:ATP binding"/>
    <property type="evidence" value="ECO:0007669"/>
    <property type="project" value="UniProtKB-UniRule"/>
</dbReference>
<dbReference type="Pfam" id="PF00063">
    <property type="entry name" value="Myosin_head"/>
    <property type="match status" value="1"/>
</dbReference>
<dbReference type="InterPro" id="IPR027417">
    <property type="entry name" value="P-loop_NTPase"/>
</dbReference>
<dbReference type="CDD" id="cd00124">
    <property type="entry name" value="MYSc"/>
    <property type="match status" value="1"/>
</dbReference>
<dbReference type="Gene3D" id="1.20.120.720">
    <property type="entry name" value="Myosin VI head, motor domain, U50 subdomain"/>
    <property type="match status" value="1"/>
</dbReference>
<evidence type="ECO:0000313" key="8">
    <source>
        <dbReference type="EMBL" id="KAG5182130.1"/>
    </source>
</evidence>
<dbReference type="Gene3D" id="1.20.58.530">
    <property type="match status" value="1"/>
</dbReference>
<dbReference type="EMBL" id="JAFCMP010000268">
    <property type="protein sequence ID" value="KAG5182130.1"/>
    <property type="molecule type" value="Genomic_DNA"/>
</dbReference>
<comment type="caution">
    <text evidence="8">The sequence shown here is derived from an EMBL/GenBank/DDBJ whole genome shotgun (WGS) entry which is preliminary data.</text>
</comment>
<keyword evidence="3 6" id="KW-0518">Myosin</keyword>
<dbReference type="InterPro" id="IPR036961">
    <property type="entry name" value="Kinesin_motor_dom_sf"/>
</dbReference>
<dbReference type="GO" id="GO:0016459">
    <property type="term" value="C:myosin complex"/>
    <property type="evidence" value="ECO:0007669"/>
    <property type="project" value="UniProtKB-KW"/>
</dbReference>
<dbReference type="PROSITE" id="PS51456">
    <property type="entry name" value="MYOSIN_MOTOR"/>
    <property type="match status" value="1"/>
</dbReference>
<dbReference type="Proteomes" id="UP000664859">
    <property type="component" value="Unassembled WGS sequence"/>
</dbReference>
<organism evidence="8 9">
    <name type="scientific">Tribonema minus</name>
    <dbReference type="NCBI Taxonomy" id="303371"/>
    <lineage>
        <taxon>Eukaryota</taxon>
        <taxon>Sar</taxon>
        <taxon>Stramenopiles</taxon>
        <taxon>Ochrophyta</taxon>
        <taxon>PX clade</taxon>
        <taxon>Xanthophyceae</taxon>
        <taxon>Tribonematales</taxon>
        <taxon>Tribonemataceae</taxon>
        <taxon>Tribonema</taxon>
    </lineage>
</organism>
<dbReference type="SUPFAM" id="SSF52540">
    <property type="entry name" value="P-loop containing nucleoside triphosphate hydrolases"/>
    <property type="match status" value="1"/>
</dbReference>
<keyword evidence="1 6" id="KW-0547">Nucleotide-binding</keyword>
<dbReference type="Gene3D" id="1.10.10.820">
    <property type="match status" value="1"/>
</dbReference>
<keyword evidence="5 6" id="KW-0009">Actin-binding</keyword>
<comment type="similarity">
    <text evidence="6">Belongs to the TRAFAC class myosin-kinesin ATPase superfamily. Myosin family.</text>
</comment>
<evidence type="ECO:0000256" key="5">
    <source>
        <dbReference type="ARBA" id="ARBA00023203"/>
    </source>
</evidence>
<dbReference type="SMART" id="SM00242">
    <property type="entry name" value="MYSc"/>
    <property type="match status" value="1"/>
</dbReference>
<dbReference type="GO" id="GO:0000146">
    <property type="term" value="F:microfilament motor activity"/>
    <property type="evidence" value="ECO:0007669"/>
    <property type="project" value="TreeGrafter"/>
</dbReference>
<name>A0A835YVE9_9STRA</name>
<dbReference type="GO" id="GO:0007015">
    <property type="term" value="P:actin filament organization"/>
    <property type="evidence" value="ECO:0007669"/>
    <property type="project" value="TreeGrafter"/>
</dbReference>
<evidence type="ECO:0000256" key="1">
    <source>
        <dbReference type="ARBA" id="ARBA00022741"/>
    </source>
</evidence>
<dbReference type="OrthoDB" id="6108017at2759"/>
<proteinExistence type="inferred from homology"/>
<accession>A0A835YVE9</accession>